<dbReference type="NCBIfam" id="TIGR00213">
    <property type="entry name" value="GmhB_yaeD"/>
    <property type="match status" value="1"/>
</dbReference>
<dbReference type="GO" id="GO:0005737">
    <property type="term" value="C:cytoplasm"/>
    <property type="evidence" value="ECO:0007669"/>
    <property type="project" value="UniProtKB-SubCell"/>
</dbReference>
<dbReference type="InterPro" id="IPR036412">
    <property type="entry name" value="HAD-like_sf"/>
</dbReference>
<keyword evidence="6" id="KW-0119">Carbohydrate metabolism</keyword>
<reference evidence="9" key="1">
    <citation type="submission" date="2012-06" db="EMBL/GenBank/DDBJ databases">
        <title>Complete sequence of chromosome of Desulfomonile tiedjei DSM 6799.</title>
        <authorList>
            <person name="Lucas S."/>
            <person name="Copeland A."/>
            <person name="Lapidus A."/>
            <person name="Glavina del Rio T."/>
            <person name="Dalin E."/>
            <person name="Tice H."/>
            <person name="Bruce D."/>
            <person name="Goodwin L."/>
            <person name="Pitluck S."/>
            <person name="Peters L."/>
            <person name="Ovchinnikova G."/>
            <person name="Zeytun A."/>
            <person name="Lu M."/>
            <person name="Kyrpides N."/>
            <person name="Mavromatis K."/>
            <person name="Ivanova N."/>
            <person name="Brettin T."/>
            <person name="Detter J.C."/>
            <person name="Han C."/>
            <person name="Larimer F."/>
            <person name="Land M."/>
            <person name="Hauser L."/>
            <person name="Markowitz V."/>
            <person name="Cheng J.-F."/>
            <person name="Hugenholtz P."/>
            <person name="Woyke T."/>
            <person name="Wu D."/>
            <person name="Spring S."/>
            <person name="Schroeder M."/>
            <person name="Brambilla E."/>
            <person name="Klenk H.-P."/>
            <person name="Eisen J.A."/>
        </authorList>
    </citation>
    <scope>NUCLEOTIDE SEQUENCE [LARGE SCALE GENOMIC DNA]</scope>
    <source>
        <strain evidence="9">ATCC 49306 / DSM 6799 / DCB-1</strain>
    </source>
</reference>
<accession>I4CA81</accession>
<dbReference type="Gene3D" id="3.40.50.1000">
    <property type="entry name" value="HAD superfamily/HAD-like"/>
    <property type="match status" value="1"/>
</dbReference>
<evidence type="ECO:0000256" key="3">
    <source>
        <dbReference type="ARBA" id="ARBA00022490"/>
    </source>
</evidence>
<dbReference type="CDD" id="cd07503">
    <property type="entry name" value="HAD_HisB-N"/>
    <property type="match status" value="1"/>
</dbReference>
<dbReference type="NCBIfam" id="TIGR01656">
    <property type="entry name" value="Histidinol-ppas"/>
    <property type="match status" value="1"/>
</dbReference>
<dbReference type="EMBL" id="CP003360">
    <property type="protein sequence ID" value="AFM26472.1"/>
    <property type="molecule type" value="Genomic_DNA"/>
</dbReference>
<dbReference type="InterPro" id="IPR023214">
    <property type="entry name" value="HAD_sf"/>
</dbReference>
<dbReference type="GO" id="GO:0005975">
    <property type="term" value="P:carbohydrate metabolic process"/>
    <property type="evidence" value="ECO:0007669"/>
    <property type="project" value="InterPro"/>
</dbReference>
<dbReference type="InterPro" id="IPR006543">
    <property type="entry name" value="Histidinol-phos"/>
</dbReference>
<evidence type="ECO:0000256" key="4">
    <source>
        <dbReference type="ARBA" id="ARBA00022723"/>
    </source>
</evidence>
<dbReference type="GO" id="GO:0016791">
    <property type="term" value="F:phosphatase activity"/>
    <property type="evidence" value="ECO:0007669"/>
    <property type="project" value="InterPro"/>
</dbReference>
<dbReference type="STRING" id="706587.Desti_3830"/>
<dbReference type="Pfam" id="PF13242">
    <property type="entry name" value="Hydrolase_like"/>
    <property type="match status" value="1"/>
</dbReference>
<dbReference type="KEGG" id="dti:Desti_3830"/>
<dbReference type="InterPro" id="IPR004446">
    <property type="entry name" value="Heptose_bisP_phosphatase"/>
</dbReference>
<dbReference type="GO" id="GO:0046872">
    <property type="term" value="F:metal ion binding"/>
    <property type="evidence" value="ECO:0007669"/>
    <property type="project" value="UniProtKB-KW"/>
</dbReference>
<dbReference type="Proteomes" id="UP000006055">
    <property type="component" value="Chromosome"/>
</dbReference>
<comment type="subcellular location">
    <subcellularLocation>
        <location evidence="1">Cytoplasm</location>
    </subcellularLocation>
</comment>
<evidence type="ECO:0000256" key="5">
    <source>
        <dbReference type="ARBA" id="ARBA00022801"/>
    </source>
</evidence>
<comment type="similarity">
    <text evidence="2">Belongs to the GmhB family.</text>
</comment>
<evidence type="ECO:0000256" key="2">
    <source>
        <dbReference type="ARBA" id="ARBA00005628"/>
    </source>
</evidence>
<dbReference type="NCBIfam" id="TIGR01662">
    <property type="entry name" value="HAD-SF-IIIA"/>
    <property type="match status" value="1"/>
</dbReference>
<keyword evidence="5" id="KW-0378">Hydrolase</keyword>
<dbReference type="AlphaFoldDB" id="I4CA81"/>
<evidence type="ECO:0000256" key="7">
    <source>
        <dbReference type="ARBA" id="ARBA00031828"/>
    </source>
</evidence>
<evidence type="ECO:0000256" key="6">
    <source>
        <dbReference type="ARBA" id="ARBA00023277"/>
    </source>
</evidence>
<dbReference type="InterPro" id="IPR006549">
    <property type="entry name" value="HAD-SF_hydro_IIIA"/>
</dbReference>
<dbReference type="PANTHER" id="PTHR42891:SF1">
    <property type="entry name" value="D-GLYCERO-BETA-D-MANNO-HEPTOSE-1,7-BISPHOSPHATE 7-PHOSPHATASE"/>
    <property type="match status" value="1"/>
</dbReference>
<sequence>MTSMRRKRIIAADLKSQAPGTLNKNMPRKAIFLDRDGVINHKLPEDHYVSSIEQFVFLDGVAEALRLLRDMGFVLVVITNQRGIARNLMTESDLEKVHNHMRSVLARNGVVLDAVYHCPHEKDELCNCRKPQPGMILQAQRDLGIDLNLSYLVGDSPSDMEAGSRAGVRSVRITDGQDDTAHAVFKDLLDFARDLANRQNTVQDVTV</sequence>
<dbReference type="NCBIfam" id="NF006506">
    <property type="entry name" value="PRK08942.1"/>
    <property type="match status" value="1"/>
</dbReference>
<dbReference type="SUPFAM" id="SSF56784">
    <property type="entry name" value="HAD-like"/>
    <property type="match status" value="1"/>
</dbReference>
<proteinExistence type="inferred from homology"/>
<evidence type="ECO:0000256" key="1">
    <source>
        <dbReference type="ARBA" id="ARBA00004496"/>
    </source>
</evidence>
<organism evidence="8 9">
    <name type="scientific">Desulfomonile tiedjei (strain ATCC 49306 / DSM 6799 / DCB-1)</name>
    <dbReference type="NCBI Taxonomy" id="706587"/>
    <lineage>
        <taxon>Bacteria</taxon>
        <taxon>Pseudomonadati</taxon>
        <taxon>Thermodesulfobacteriota</taxon>
        <taxon>Desulfomonilia</taxon>
        <taxon>Desulfomonilales</taxon>
        <taxon>Desulfomonilaceae</taxon>
        <taxon>Desulfomonile</taxon>
    </lineage>
</organism>
<keyword evidence="3" id="KW-0963">Cytoplasm</keyword>
<evidence type="ECO:0000313" key="8">
    <source>
        <dbReference type="EMBL" id="AFM26472.1"/>
    </source>
</evidence>
<evidence type="ECO:0000313" key="9">
    <source>
        <dbReference type="Proteomes" id="UP000006055"/>
    </source>
</evidence>
<name>I4CA81_DESTA</name>
<dbReference type="eggNOG" id="COG0241">
    <property type="taxonomic scope" value="Bacteria"/>
</dbReference>
<protein>
    <recommendedName>
        <fullName evidence="7">D,D-heptose 1,7-bisphosphate phosphatase</fullName>
    </recommendedName>
</protein>
<keyword evidence="9" id="KW-1185">Reference proteome</keyword>
<keyword evidence="4" id="KW-0479">Metal-binding</keyword>
<gene>
    <name evidence="8" type="ordered locus">Desti_3830</name>
</gene>
<dbReference type="PANTHER" id="PTHR42891">
    <property type="entry name" value="D-GLYCERO-BETA-D-MANNO-HEPTOSE-1,7-BISPHOSPHATE 7-PHOSPHATASE"/>
    <property type="match status" value="1"/>
</dbReference>
<dbReference type="HOGENOM" id="CLU_085077_3_1_7"/>